<reference evidence="7" key="1">
    <citation type="journal article" date="2014" name="Int. J. Syst. Evol. Microbiol.">
        <title>Complete genome sequence of Corynebacterium casei LMG S-19264T (=DSM 44701T), isolated from a smear-ripened cheese.</title>
        <authorList>
            <consortium name="US DOE Joint Genome Institute (JGI-PGF)"/>
            <person name="Walter F."/>
            <person name="Albersmeier A."/>
            <person name="Kalinowski J."/>
            <person name="Ruckert C."/>
        </authorList>
    </citation>
    <scope>NUCLEOTIDE SEQUENCE</scope>
    <source>
        <strain evidence="7">JCM 4122</strain>
    </source>
</reference>
<dbReference type="InterPro" id="IPR004111">
    <property type="entry name" value="Repressor_TetR_C"/>
</dbReference>
<evidence type="ECO:0000256" key="1">
    <source>
        <dbReference type="ARBA" id="ARBA00023015"/>
    </source>
</evidence>
<organism evidence="7 8">
    <name type="scientific">Streptomyces filamentosus</name>
    <name type="common">Streptomyces roseosporus</name>
    <dbReference type="NCBI Taxonomy" id="67294"/>
    <lineage>
        <taxon>Bacteria</taxon>
        <taxon>Bacillati</taxon>
        <taxon>Actinomycetota</taxon>
        <taxon>Actinomycetes</taxon>
        <taxon>Kitasatosporales</taxon>
        <taxon>Streptomycetaceae</taxon>
        <taxon>Streptomyces</taxon>
    </lineage>
</organism>
<dbReference type="PANTHER" id="PTHR30055:SF151">
    <property type="entry name" value="TRANSCRIPTIONAL REGULATORY PROTEIN"/>
    <property type="match status" value="1"/>
</dbReference>
<dbReference type="SUPFAM" id="SSF48498">
    <property type="entry name" value="Tetracyclin repressor-like, C-terminal domain"/>
    <property type="match status" value="1"/>
</dbReference>
<gene>
    <name evidence="7" type="ORF">GCM10017667_23410</name>
</gene>
<dbReference type="InterPro" id="IPR001647">
    <property type="entry name" value="HTH_TetR"/>
</dbReference>
<evidence type="ECO:0000313" key="8">
    <source>
        <dbReference type="Proteomes" id="UP000632849"/>
    </source>
</evidence>
<evidence type="ECO:0000256" key="5">
    <source>
        <dbReference type="SAM" id="MobiDB-lite"/>
    </source>
</evidence>
<proteinExistence type="predicted"/>
<dbReference type="SUPFAM" id="SSF46689">
    <property type="entry name" value="Homeodomain-like"/>
    <property type="match status" value="1"/>
</dbReference>
<reference evidence="7" key="2">
    <citation type="submission" date="2020-09" db="EMBL/GenBank/DDBJ databases">
        <authorList>
            <person name="Sun Q."/>
            <person name="Ohkuma M."/>
        </authorList>
    </citation>
    <scope>NUCLEOTIDE SEQUENCE</scope>
    <source>
        <strain evidence="7">JCM 4122</strain>
    </source>
</reference>
<keyword evidence="2 4" id="KW-0238">DNA-binding</keyword>
<comment type="caution">
    <text evidence="7">The sequence shown here is derived from an EMBL/GenBank/DDBJ whole genome shotgun (WGS) entry which is preliminary data.</text>
</comment>
<dbReference type="Proteomes" id="UP000632849">
    <property type="component" value="Unassembled WGS sequence"/>
</dbReference>
<keyword evidence="1" id="KW-0805">Transcription regulation</keyword>
<evidence type="ECO:0000313" key="7">
    <source>
        <dbReference type="EMBL" id="GHF93027.1"/>
    </source>
</evidence>
<sequence>MVKAADRAKNPTGSSVWLEERAARGGGGPAGLDRDRIVAASVRMLDRDGLAKLSMRRLAAELGVTAMSLYWYVDTKDDIIEYAIDTAYREIDLDAVAAGADWRERIRTLALDYRRMLVRHPWMSPCAGQYLNIGPYAIAVGSRIQEAIRETGLPLGGQPGAMSAVFQFVYGYGTIEAQFERRAADAGMSQDDFYHDSVAAFRDDPQFREALEPMTDILDERASHGSVSAIWERDFSYALDILIAGIETMVAREAAGAEGPGRLREASESPEMPPKAPESP</sequence>
<feature type="region of interest" description="Disordered" evidence="5">
    <location>
        <begin position="254"/>
        <end position="280"/>
    </location>
</feature>
<dbReference type="Gene3D" id="1.10.357.10">
    <property type="entry name" value="Tetracycline Repressor, domain 2"/>
    <property type="match status" value="1"/>
</dbReference>
<dbReference type="PROSITE" id="PS50977">
    <property type="entry name" value="HTH_TETR_2"/>
    <property type="match status" value="1"/>
</dbReference>
<dbReference type="InterPro" id="IPR050109">
    <property type="entry name" value="HTH-type_TetR-like_transc_reg"/>
</dbReference>
<feature type="DNA-binding region" description="H-T-H motif" evidence="4">
    <location>
        <begin position="54"/>
        <end position="73"/>
    </location>
</feature>
<feature type="compositionally biased region" description="Pro residues" evidence="5">
    <location>
        <begin position="271"/>
        <end position="280"/>
    </location>
</feature>
<accession>A0A919BIB7</accession>
<keyword evidence="3" id="KW-0804">Transcription</keyword>
<evidence type="ECO:0000256" key="4">
    <source>
        <dbReference type="PROSITE-ProRule" id="PRU00335"/>
    </source>
</evidence>
<dbReference type="GO" id="GO:0000976">
    <property type="term" value="F:transcription cis-regulatory region binding"/>
    <property type="evidence" value="ECO:0007669"/>
    <property type="project" value="TreeGrafter"/>
</dbReference>
<dbReference type="PANTHER" id="PTHR30055">
    <property type="entry name" value="HTH-TYPE TRANSCRIPTIONAL REGULATOR RUTR"/>
    <property type="match status" value="1"/>
</dbReference>
<dbReference type="GO" id="GO:0003700">
    <property type="term" value="F:DNA-binding transcription factor activity"/>
    <property type="evidence" value="ECO:0007669"/>
    <property type="project" value="TreeGrafter"/>
</dbReference>
<name>A0A919BIB7_STRFL</name>
<dbReference type="InterPro" id="IPR009057">
    <property type="entry name" value="Homeodomain-like_sf"/>
</dbReference>
<dbReference type="RefSeq" id="WP_190041449.1">
    <property type="nucleotide sequence ID" value="NZ_BNBE01000001.1"/>
</dbReference>
<evidence type="ECO:0000259" key="6">
    <source>
        <dbReference type="PROSITE" id="PS50977"/>
    </source>
</evidence>
<dbReference type="InterPro" id="IPR036271">
    <property type="entry name" value="Tet_transcr_reg_TetR-rel_C_sf"/>
</dbReference>
<dbReference type="Pfam" id="PF02909">
    <property type="entry name" value="TetR_C_1"/>
    <property type="match status" value="1"/>
</dbReference>
<dbReference type="Gene3D" id="1.10.10.60">
    <property type="entry name" value="Homeodomain-like"/>
    <property type="match status" value="1"/>
</dbReference>
<protein>
    <submittedName>
        <fullName evidence="7">TetR family transcriptional regulator</fullName>
    </submittedName>
</protein>
<evidence type="ECO:0000256" key="2">
    <source>
        <dbReference type="ARBA" id="ARBA00023125"/>
    </source>
</evidence>
<dbReference type="EMBL" id="BNBE01000001">
    <property type="protein sequence ID" value="GHF93027.1"/>
    <property type="molecule type" value="Genomic_DNA"/>
</dbReference>
<dbReference type="Pfam" id="PF00440">
    <property type="entry name" value="TetR_N"/>
    <property type="match status" value="1"/>
</dbReference>
<keyword evidence="8" id="KW-1185">Reference proteome</keyword>
<dbReference type="AlphaFoldDB" id="A0A919BIB7"/>
<dbReference type="GO" id="GO:0045892">
    <property type="term" value="P:negative regulation of DNA-templated transcription"/>
    <property type="evidence" value="ECO:0007669"/>
    <property type="project" value="InterPro"/>
</dbReference>
<feature type="domain" description="HTH tetR-type" evidence="6">
    <location>
        <begin position="31"/>
        <end position="91"/>
    </location>
</feature>
<evidence type="ECO:0000256" key="3">
    <source>
        <dbReference type="ARBA" id="ARBA00023163"/>
    </source>
</evidence>
<feature type="region of interest" description="Disordered" evidence="5">
    <location>
        <begin position="1"/>
        <end position="29"/>
    </location>
</feature>